<evidence type="ECO:0000256" key="2">
    <source>
        <dbReference type="ARBA" id="ARBA00022723"/>
    </source>
</evidence>
<dbReference type="Gene3D" id="2.10.110.10">
    <property type="entry name" value="Cysteine Rich Protein"/>
    <property type="match status" value="2"/>
</dbReference>
<dbReference type="Gene3D" id="1.10.510.10">
    <property type="entry name" value="Transferase(Phosphotransferase) domain 1"/>
    <property type="match status" value="1"/>
</dbReference>
<evidence type="ECO:0000259" key="9">
    <source>
        <dbReference type="PROSITE" id="PS50023"/>
    </source>
</evidence>
<evidence type="ECO:0000256" key="3">
    <source>
        <dbReference type="ARBA" id="ARBA00022741"/>
    </source>
</evidence>
<dbReference type="Pfam" id="PF07714">
    <property type="entry name" value="PK_Tyr_Ser-Thr"/>
    <property type="match status" value="1"/>
</dbReference>
<dbReference type="InterPro" id="IPR011009">
    <property type="entry name" value="Kinase-like_dom_sf"/>
</dbReference>
<dbReference type="PRINTS" id="PR00109">
    <property type="entry name" value="TYRKINASE"/>
</dbReference>
<evidence type="ECO:0000256" key="1">
    <source>
        <dbReference type="ARBA" id="ARBA00005843"/>
    </source>
</evidence>
<keyword evidence="2 6" id="KW-0479">Metal-binding</keyword>
<proteinExistence type="inferred from homology"/>
<comment type="similarity">
    <text evidence="1">Belongs to the protein kinase superfamily. TKL Ser/Thr protein kinase family.</text>
</comment>
<evidence type="ECO:0000256" key="7">
    <source>
        <dbReference type="SAM" id="MobiDB-lite"/>
    </source>
</evidence>
<reference evidence="10 11" key="1">
    <citation type="journal article" date="2018" name="Genome Biol. Evol.">
        <title>Multiple Roots of Fruiting Body Formation in Amoebozoa.</title>
        <authorList>
            <person name="Hillmann F."/>
            <person name="Forbes G."/>
            <person name="Novohradska S."/>
            <person name="Ferling I."/>
            <person name="Riege K."/>
            <person name="Groth M."/>
            <person name="Westermann M."/>
            <person name="Marz M."/>
            <person name="Spaller T."/>
            <person name="Winckler T."/>
            <person name="Schaap P."/>
            <person name="Glockner G."/>
        </authorList>
    </citation>
    <scope>NUCLEOTIDE SEQUENCE [LARGE SCALE GENOMIC DNA]</scope>
    <source>
        <strain evidence="10 11">Jena</strain>
    </source>
</reference>
<feature type="region of interest" description="Disordered" evidence="7">
    <location>
        <begin position="701"/>
        <end position="720"/>
    </location>
</feature>
<dbReference type="InterPro" id="IPR008266">
    <property type="entry name" value="Tyr_kinase_AS"/>
</dbReference>
<dbReference type="Proteomes" id="UP000241769">
    <property type="component" value="Unassembled WGS sequence"/>
</dbReference>
<dbReference type="SUPFAM" id="SSF56112">
    <property type="entry name" value="Protein kinase-like (PK-like)"/>
    <property type="match status" value="1"/>
</dbReference>
<feature type="region of interest" description="Disordered" evidence="7">
    <location>
        <begin position="439"/>
        <end position="529"/>
    </location>
</feature>
<dbReference type="SUPFAM" id="SSF57716">
    <property type="entry name" value="Glucocorticoid receptor-like (DNA-binding domain)"/>
    <property type="match status" value="1"/>
</dbReference>
<feature type="compositionally biased region" description="Polar residues" evidence="7">
    <location>
        <begin position="444"/>
        <end position="480"/>
    </location>
</feature>
<keyword evidence="6" id="KW-0440">LIM domain</keyword>
<keyword evidence="10" id="KW-0808">Transferase</keyword>
<dbReference type="CDD" id="cd08368">
    <property type="entry name" value="LIM"/>
    <property type="match status" value="2"/>
</dbReference>
<dbReference type="InterPro" id="IPR050198">
    <property type="entry name" value="Non-receptor_tyrosine_kinases"/>
</dbReference>
<evidence type="ECO:0000259" key="8">
    <source>
        <dbReference type="PROSITE" id="PS50011"/>
    </source>
</evidence>
<dbReference type="InterPro" id="IPR020635">
    <property type="entry name" value="Tyr_kinase_cat_dom"/>
</dbReference>
<evidence type="ECO:0000313" key="10">
    <source>
        <dbReference type="EMBL" id="PRP86427.1"/>
    </source>
</evidence>
<accession>A0A2P6NR38</accession>
<dbReference type="Gene3D" id="3.30.200.20">
    <property type="entry name" value="Phosphorylase Kinase, domain 1"/>
    <property type="match status" value="1"/>
</dbReference>
<gene>
    <name evidence="10" type="ORF">PROFUN_05346</name>
</gene>
<feature type="compositionally biased region" description="Basic and acidic residues" evidence="7">
    <location>
        <begin position="503"/>
        <end position="522"/>
    </location>
</feature>
<feature type="region of interest" description="Disordered" evidence="7">
    <location>
        <begin position="548"/>
        <end position="597"/>
    </location>
</feature>
<keyword evidence="4 6" id="KW-0862">Zinc</keyword>
<keyword evidence="11" id="KW-1185">Reference proteome</keyword>
<dbReference type="InterPro" id="IPR001245">
    <property type="entry name" value="Ser-Thr/Tyr_kinase_cat_dom"/>
</dbReference>
<dbReference type="AlphaFoldDB" id="A0A2P6NR38"/>
<dbReference type="CDD" id="cd13999">
    <property type="entry name" value="STKc_MAP3K-like"/>
    <property type="match status" value="1"/>
</dbReference>
<evidence type="ECO:0000313" key="11">
    <source>
        <dbReference type="Proteomes" id="UP000241769"/>
    </source>
</evidence>
<dbReference type="InParanoid" id="A0A2P6NR38"/>
<evidence type="ECO:0000256" key="5">
    <source>
        <dbReference type="ARBA" id="ARBA00022840"/>
    </source>
</evidence>
<organism evidence="10 11">
    <name type="scientific">Planoprotostelium fungivorum</name>
    <dbReference type="NCBI Taxonomy" id="1890364"/>
    <lineage>
        <taxon>Eukaryota</taxon>
        <taxon>Amoebozoa</taxon>
        <taxon>Evosea</taxon>
        <taxon>Variosea</taxon>
        <taxon>Cavosteliida</taxon>
        <taxon>Cavosteliaceae</taxon>
        <taxon>Planoprotostelium</taxon>
    </lineage>
</organism>
<protein>
    <submittedName>
        <fullName evidence="10">Kinase family protein</fullName>
    </submittedName>
</protein>
<dbReference type="SMART" id="SM00219">
    <property type="entry name" value="TyrKc"/>
    <property type="match status" value="1"/>
</dbReference>
<feature type="compositionally biased region" description="Low complexity" evidence="7">
    <location>
        <begin position="567"/>
        <end position="590"/>
    </location>
</feature>
<feature type="domain" description="LIM zinc-binding" evidence="9">
    <location>
        <begin position="348"/>
        <end position="406"/>
    </location>
</feature>
<dbReference type="PROSITE" id="PS00109">
    <property type="entry name" value="PROTEIN_KINASE_TYR"/>
    <property type="match status" value="1"/>
</dbReference>
<comment type="caution">
    <text evidence="10">The sequence shown here is derived from an EMBL/GenBank/DDBJ whole genome shotgun (WGS) entry which is preliminary data.</text>
</comment>
<keyword evidence="10" id="KW-0418">Kinase</keyword>
<keyword evidence="5" id="KW-0067">ATP-binding</keyword>
<keyword evidence="3" id="KW-0547">Nucleotide-binding</keyword>
<dbReference type="EMBL" id="MDYQ01000031">
    <property type="protein sequence ID" value="PRP86427.1"/>
    <property type="molecule type" value="Genomic_DNA"/>
</dbReference>
<dbReference type="Pfam" id="PF00412">
    <property type="entry name" value="LIM"/>
    <property type="match status" value="2"/>
</dbReference>
<feature type="domain" description="Protein kinase" evidence="8">
    <location>
        <begin position="743"/>
        <end position="1023"/>
    </location>
</feature>
<dbReference type="GO" id="GO:0046872">
    <property type="term" value="F:metal ion binding"/>
    <property type="evidence" value="ECO:0007669"/>
    <property type="project" value="UniProtKB-KW"/>
</dbReference>
<dbReference type="PROSITE" id="PS50023">
    <property type="entry name" value="LIM_DOMAIN_2"/>
    <property type="match status" value="1"/>
</dbReference>
<dbReference type="PANTHER" id="PTHR24418">
    <property type="entry name" value="TYROSINE-PROTEIN KINASE"/>
    <property type="match status" value="1"/>
</dbReference>
<evidence type="ECO:0000256" key="4">
    <source>
        <dbReference type="ARBA" id="ARBA00022833"/>
    </source>
</evidence>
<dbReference type="InterPro" id="IPR001781">
    <property type="entry name" value="Znf_LIM"/>
</dbReference>
<evidence type="ECO:0000256" key="6">
    <source>
        <dbReference type="PROSITE-ProRule" id="PRU00125"/>
    </source>
</evidence>
<dbReference type="GO" id="GO:0004713">
    <property type="term" value="F:protein tyrosine kinase activity"/>
    <property type="evidence" value="ECO:0007669"/>
    <property type="project" value="InterPro"/>
</dbReference>
<dbReference type="PROSITE" id="PS00478">
    <property type="entry name" value="LIM_DOMAIN_1"/>
    <property type="match status" value="1"/>
</dbReference>
<dbReference type="GO" id="GO:0005524">
    <property type="term" value="F:ATP binding"/>
    <property type="evidence" value="ECO:0007669"/>
    <property type="project" value="UniProtKB-KW"/>
</dbReference>
<dbReference type="PROSITE" id="PS50011">
    <property type="entry name" value="PROTEIN_KINASE_DOM"/>
    <property type="match status" value="1"/>
</dbReference>
<dbReference type="OrthoDB" id="339325at2759"/>
<dbReference type="SMART" id="SM00132">
    <property type="entry name" value="LIM"/>
    <property type="match status" value="2"/>
</dbReference>
<sequence length="1023" mass="112538">MDKLVRAVRLIYGYGGNPVGSEAGSSFDLPSASTAARQVSNAMDEVKHNDPSTHVRLYTSIASLLEMLAKGINQRMSSRPAVCEAVTELFDKVVCLNLEFHEPPGLNATGDLRYALQRVILAAATKDVHESKFTNGGLPMKQYVVPFVSGLMEVMATAEQPQRYWAEKSRDIDINELPSMLSSAAKQVLNMDFNATLSNNFMIFTTHTRDFLYLVLDMASTSAPDLQGQIITQIKALYNELIPMAALLEQLDRGTRTRNVVTVLFVEKKKKMMACMVKLLSTAKVCVEVKRVPCERCKNLIFGNFMVAAGKKFCQSCFTCAECKKPLNNYVIVNGEYYCDEHGQAMVFDCSACKQRISGQMMKIGDRRWHSACFRCAVCDEKIDTTYYEVGSDIRCFRHMNTPAGTRFSSNLSNSQYDPQRRPASVYVDGAEFGDAGLFYSPRGSPNNSQIYSTRSSDGLKSNGSSPIQSPTNTRKSTTPVIMRQIHRHNSMSMEKSPYIEQHPSEKKGGSFLDIRRDDSPGAKRLSIPVMSSRSVDQFTPIDKAVSLDSSVVSSPQPAKGPGSGGNSLANSGTSSLANSGSNSLVNSGNESKRKSAVPDLSGLTLAQLGVPANLPKNDNNMYGGVQLPDYGHVKLPTPAPKQGIDYGSIRMPNSPSGGSSIDYGSIQMPSSNNAADGVSGHTRELNSRALQINYGSISFNNQNARNDDNTPKPIRRFNPSPFNSGSSFIGEKLIVISKFDGFSWVIRCHGGFIDDCLAGTTEGWRICVMDDPYSGAEAKETARSVQGTWRSTSVAIKLCNAHLSAKAKEDFLAEARVMMKMRPSPHVVQLLGICMDNDTYAIVLEYLGGGSLEAYLNKTKGLLPEKKIFKLAKSIARGVLHIHHENLIHRDLAARNILLTKAKEPKLADFGFSRIIGQDSLETKTSTNMGPIKWMSPECLTNMSYSRASDVWSYGIILWEIIAKDRPHREMDIIDAAIQIRAGLSPPIPDHTPAFFKQLLPRLWHIDPAKRPNIDEVCAMFP</sequence>
<feature type="compositionally biased region" description="Polar residues" evidence="7">
    <location>
        <begin position="548"/>
        <end position="557"/>
    </location>
</feature>
<dbReference type="InterPro" id="IPR000719">
    <property type="entry name" value="Prot_kinase_dom"/>
</dbReference>
<name>A0A2P6NR38_9EUKA</name>